<sequence length="136" mass="14571">MSNETIALIYLRSAVHDEAAVAEQRRICTGHAAAQGWTIGEIFVDNGASGMTNKDGFRALCEAVSAGRADIVLAQDLGRISRDIDACVEFVRMCETCGVCVICVHGGTIRAETLQPDPRSVHSALTKRGIAARARR</sequence>
<evidence type="ECO:0000313" key="3">
    <source>
        <dbReference type="Proteomes" id="UP001589795"/>
    </source>
</evidence>
<dbReference type="Pfam" id="PF00239">
    <property type="entry name" value="Resolvase"/>
    <property type="match status" value="1"/>
</dbReference>
<dbReference type="CDD" id="cd00338">
    <property type="entry name" value="Ser_Recombinase"/>
    <property type="match status" value="1"/>
</dbReference>
<evidence type="ECO:0000313" key="2">
    <source>
        <dbReference type="EMBL" id="MFC0200747.1"/>
    </source>
</evidence>
<name>A0ABV6CJ64_9RHOB</name>
<dbReference type="Proteomes" id="UP001589795">
    <property type="component" value="Unassembled WGS sequence"/>
</dbReference>
<keyword evidence="3" id="KW-1185">Reference proteome</keyword>
<accession>A0ABV6CJ64</accession>
<gene>
    <name evidence="2" type="ORF">ACFFIZ_10590</name>
</gene>
<dbReference type="InterPro" id="IPR050639">
    <property type="entry name" value="SSR_resolvase"/>
</dbReference>
<proteinExistence type="predicted"/>
<dbReference type="EMBL" id="JBHLWQ010000095">
    <property type="protein sequence ID" value="MFC0200747.1"/>
    <property type="molecule type" value="Genomic_DNA"/>
</dbReference>
<dbReference type="PANTHER" id="PTHR30461">
    <property type="entry name" value="DNA-INVERTASE FROM LAMBDOID PROPHAGE"/>
    <property type="match status" value="1"/>
</dbReference>
<dbReference type="InterPro" id="IPR036162">
    <property type="entry name" value="Resolvase-like_N_sf"/>
</dbReference>
<dbReference type="InterPro" id="IPR006119">
    <property type="entry name" value="Resolv_N"/>
</dbReference>
<dbReference type="Gene3D" id="3.40.50.1390">
    <property type="entry name" value="Resolvase, N-terminal catalytic domain"/>
    <property type="match status" value="1"/>
</dbReference>
<protein>
    <submittedName>
        <fullName evidence="2">Recombinase family protein</fullName>
    </submittedName>
</protein>
<evidence type="ECO:0000259" key="1">
    <source>
        <dbReference type="SMART" id="SM00857"/>
    </source>
</evidence>
<dbReference type="RefSeq" id="WP_265508921.1">
    <property type="nucleotide sequence ID" value="NZ_JAOTBE010000144.1"/>
</dbReference>
<dbReference type="PANTHER" id="PTHR30461:SF23">
    <property type="entry name" value="DNA RECOMBINASE-RELATED"/>
    <property type="match status" value="1"/>
</dbReference>
<reference evidence="2 3" key="1">
    <citation type="submission" date="2024-09" db="EMBL/GenBank/DDBJ databases">
        <authorList>
            <person name="Sun Q."/>
            <person name="Mori K."/>
        </authorList>
    </citation>
    <scope>NUCLEOTIDE SEQUENCE [LARGE SCALE GENOMIC DNA]</scope>
    <source>
        <strain evidence="2 3">CCM 7904</strain>
    </source>
</reference>
<dbReference type="SUPFAM" id="SSF53041">
    <property type="entry name" value="Resolvase-like"/>
    <property type="match status" value="1"/>
</dbReference>
<feature type="domain" description="Resolvase/invertase-type recombinase catalytic" evidence="1">
    <location>
        <begin position="7"/>
        <end position="136"/>
    </location>
</feature>
<dbReference type="SMART" id="SM00857">
    <property type="entry name" value="Resolvase"/>
    <property type="match status" value="1"/>
</dbReference>
<organism evidence="2 3">
    <name type="scientific">Paracoccus rhizosphaerae</name>
    <dbReference type="NCBI Taxonomy" id="1133347"/>
    <lineage>
        <taxon>Bacteria</taxon>
        <taxon>Pseudomonadati</taxon>
        <taxon>Pseudomonadota</taxon>
        <taxon>Alphaproteobacteria</taxon>
        <taxon>Rhodobacterales</taxon>
        <taxon>Paracoccaceae</taxon>
        <taxon>Paracoccus</taxon>
    </lineage>
</organism>
<comment type="caution">
    <text evidence="2">The sequence shown here is derived from an EMBL/GenBank/DDBJ whole genome shotgun (WGS) entry which is preliminary data.</text>
</comment>